<dbReference type="Pfam" id="PF03435">
    <property type="entry name" value="Sacchrp_dh_NADP"/>
    <property type="match status" value="1"/>
</dbReference>
<dbReference type="InterPro" id="IPR005097">
    <property type="entry name" value="Sacchrp_dh_NADP-bd"/>
</dbReference>
<protein>
    <submittedName>
        <fullName evidence="2">Saccharopine dehydrogenase NADP-binding domain-containing protein</fullName>
    </submittedName>
</protein>
<reference evidence="2 3" key="1">
    <citation type="submission" date="2022-01" db="EMBL/GenBank/DDBJ databases">
        <title>Maritalea mediterranea sp. nov., isolated from marine plastic residues from the Malva-rosa beach (Valencia, Spain).</title>
        <authorList>
            <person name="Vidal-Verdu A."/>
            <person name="Molina-Menor E."/>
            <person name="Pascual J."/>
            <person name="Pereto J."/>
            <person name="Porcar M."/>
        </authorList>
    </citation>
    <scope>NUCLEOTIDE SEQUENCE [LARGE SCALE GENOMIC DNA]</scope>
    <source>
        <strain evidence="2 3">P4.10X</strain>
    </source>
</reference>
<dbReference type="PANTHER" id="PTHR43796:SF2">
    <property type="entry name" value="CARBOXYNORSPERMIDINE SYNTHASE"/>
    <property type="match status" value="1"/>
</dbReference>
<organism evidence="2 3">
    <name type="scientific">Maritalea mediterranea</name>
    <dbReference type="NCBI Taxonomy" id="2909667"/>
    <lineage>
        <taxon>Bacteria</taxon>
        <taxon>Pseudomonadati</taxon>
        <taxon>Pseudomonadota</taxon>
        <taxon>Alphaproteobacteria</taxon>
        <taxon>Hyphomicrobiales</taxon>
        <taxon>Devosiaceae</taxon>
        <taxon>Maritalea</taxon>
    </lineage>
</organism>
<feature type="domain" description="Saccharopine dehydrogenase NADP binding" evidence="1">
    <location>
        <begin position="6"/>
        <end position="101"/>
    </location>
</feature>
<evidence type="ECO:0000313" key="2">
    <source>
        <dbReference type="EMBL" id="MCF4097374.1"/>
    </source>
</evidence>
<dbReference type="EMBL" id="JAKGTI010000001">
    <property type="protein sequence ID" value="MCF4097374.1"/>
    <property type="molecule type" value="Genomic_DNA"/>
</dbReference>
<dbReference type="Proteomes" id="UP001201217">
    <property type="component" value="Unassembled WGS sequence"/>
</dbReference>
<comment type="caution">
    <text evidence="2">The sequence shown here is derived from an EMBL/GenBank/DDBJ whole genome shotgun (WGS) entry which is preliminary data.</text>
</comment>
<keyword evidence="3" id="KW-1185">Reference proteome</keyword>
<gene>
    <name evidence="2" type="ORF">L1I42_02595</name>
</gene>
<name>A0ABS9E537_9HYPH</name>
<dbReference type="InterPro" id="IPR036291">
    <property type="entry name" value="NAD(P)-bd_dom_sf"/>
</dbReference>
<dbReference type="Gene3D" id="3.40.50.720">
    <property type="entry name" value="NAD(P)-binding Rossmann-like Domain"/>
    <property type="match status" value="1"/>
</dbReference>
<dbReference type="PANTHER" id="PTHR43796">
    <property type="entry name" value="CARBOXYNORSPERMIDINE SYNTHASE"/>
    <property type="match status" value="1"/>
</dbReference>
<evidence type="ECO:0000313" key="3">
    <source>
        <dbReference type="Proteomes" id="UP001201217"/>
    </source>
</evidence>
<dbReference type="SUPFAM" id="SSF51735">
    <property type="entry name" value="NAD(P)-binding Rossmann-fold domains"/>
    <property type="match status" value="1"/>
</dbReference>
<accession>A0ABS9E537</accession>
<proteinExistence type="predicted"/>
<dbReference type="Gene3D" id="3.30.360.10">
    <property type="entry name" value="Dihydrodipicolinate Reductase, domain 2"/>
    <property type="match status" value="1"/>
</dbReference>
<dbReference type="RefSeq" id="WP_236112941.1">
    <property type="nucleotide sequence ID" value="NZ_JAKGTI010000001.1"/>
</dbReference>
<evidence type="ECO:0000259" key="1">
    <source>
        <dbReference type="Pfam" id="PF03435"/>
    </source>
</evidence>
<sequence length="351" mass="38214">MARYWIIGGYGEVGAAATRRLHATAQHEDEILVAGRGGEKAAELAQKLGKPVRAFELDVTGPVRPKIFEPGDIIINTVEAISKDWLISMAEMGVIFIDVSATDGYLNRVRTIFSGHPDKSLCLTDVGTSPGLTNLMAAHMAAKFPKLVSIETYIEMGMGKHHGQAATKWVFEALSTTYPIEKNGARHMVHPRDQITKASFDLPTERQVTAVGVGFSDQVTIAQRHNLQTAQTFVSVAPNWINQVIGALLRLPLSRLIHRHAGTLASLMGKLPPLGPIRTSLKTVASDQAGQIMGSIEMLGPDQSELTGDIAAMAALRLRRSGQKGVRSLPDVMKLSQIRQQLSHLKWHESL</sequence>